<dbReference type="VEuPathDB" id="AmoebaDB:DDB_G0270048"/>
<dbReference type="FunCoup" id="Q55CI0">
    <property type="interactions" value="744"/>
</dbReference>
<reference evidence="2 3" key="1">
    <citation type="journal article" date="2005" name="Nature">
        <title>The genome of the social amoeba Dictyostelium discoideum.</title>
        <authorList>
            <consortium name="The Dictyostelium discoideum Sequencing Consortium"/>
            <person name="Eichinger L."/>
            <person name="Pachebat J.A."/>
            <person name="Glockner G."/>
            <person name="Rajandream M.A."/>
            <person name="Sucgang R."/>
            <person name="Berriman M."/>
            <person name="Song J."/>
            <person name="Olsen R."/>
            <person name="Szafranski K."/>
            <person name="Xu Q."/>
            <person name="Tunggal B."/>
            <person name="Kummerfeld S."/>
            <person name="Madera M."/>
            <person name="Konfortov B.A."/>
            <person name="Rivero F."/>
            <person name="Bankier A.T."/>
            <person name="Lehmann R."/>
            <person name="Hamlin N."/>
            <person name="Davies R."/>
            <person name="Gaudet P."/>
            <person name="Fey P."/>
            <person name="Pilcher K."/>
            <person name="Chen G."/>
            <person name="Saunders D."/>
            <person name="Sodergren E."/>
            <person name="Davis P."/>
            <person name="Kerhornou A."/>
            <person name="Nie X."/>
            <person name="Hall N."/>
            <person name="Anjard C."/>
            <person name="Hemphill L."/>
            <person name="Bason N."/>
            <person name="Farbrother P."/>
            <person name="Desany B."/>
            <person name="Just E."/>
            <person name="Morio T."/>
            <person name="Rost R."/>
            <person name="Churcher C."/>
            <person name="Cooper J."/>
            <person name="Haydock S."/>
            <person name="van Driessche N."/>
            <person name="Cronin A."/>
            <person name="Goodhead I."/>
            <person name="Muzny D."/>
            <person name="Mourier T."/>
            <person name="Pain A."/>
            <person name="Lu M."/>
            <person name="Harper D."/>
            <person name="Lindsay R."/>
            <person name="Hauser H."/>
            <person name="James K."/>
            <person name="Quiles M."/>
            <person name="Madan Babu M."/>
            <person name="Saito T."/>
            <person name="Buchrieser C."/>
            <person name="Wardroper A."/>
            <person name="Felder M."/>
            <person name="Thangavelu M."/>
            <person name="Johnson D."/>
            <person name="Knights A."/>
            <person name="Loulseged H."/>
            <person name="Mungall K."/>
            <person name="Oliver K."/>
            <person name="Price C."/>
            <person name="Quail M.A."/>
            <person name="Urushihara H."/>
            <person name="Hernandez J."/>
            <person name="Rabbinowitsch E."/>
            <person name="Steffen D."/>
            <person name="Sanders M."/>
            <person name="Ma J."/>
            <person name="Kohara Y."/>
            <person name="Sharp S."/>
            <person name="Simmonds M."/>
            <person name="Spiegler S."/>
            <person name="Tivey A."/>
            <person name="Sugano S."/>
            <person name="White B."/>
            <person name="Walker D."/>
            <person name="Woodward J."/>
            <person name="Winckler T."/>
            <person name="Tanaka Y."/>
            <person name="Shaulsky G."/>
            <person name="Schleicher M."/>
            <person name="Weinstock G."/>
            <person name="Rosenthal A."/>
            <person name="Cox E.C."/>
            <person name="Chisholm R.L."/>
            <person name="Gibbs R."/>
            <person name="Loomis W.F."/>
            <person name="Platzer M."/>
            <person name="Kay R.R."/>
            <person name="Williams J."/>
            <person name="Dear P.H."/>
            <person name="Noegel A.A."/>
            <person name="Barrell B."/>
            <person name="Kuspa A."/>
        </authorList>
    </citation>
    <scope>NUCLEOTIDE SEQUENCE [LARGE SCALE GENOMIC DNA]</scope>
    <source>
        <strain evidence="2 3">AX4</strain>
    </source>
</reference>
<dbReference type="RefSeq" id="XP_646501.1">
    <property type="nucleotide sequence ID" value="XM_641409.1"/>
</dbReference>
<dbReference type="InterPro" id="IPR051251">
    <property type="entry name" value="STK_FNIP-Repeat"/>
</dbReference>
<dbReference type="InterPro" id="IPR008615">
    <property type="entry name" value="FNIP"/>
</dbReference>
<dbReference type="dictyBase" id="DDB_G0270048"/>
<organism evidence="2 3">
    <name type="scientific">Dictyostelium discoideum</name>
    <name type="common">Social amoeba</name>
    <dbReference type="NCBI Taxonomy" id="44689"/>
    <lineage>
        <taxon>Eukaryota</taxon>
        <taxon>Amoebozoa</taxon>
        <taxon>Evosea</taxon>
        <taxon>Eumycetozoa</taxon>
        <taxon>Dictyostelia</taxon>
        <taxon>Dictyosteliales</taxon>
        <taxon>Dictyosteliaceae</taxon>
        <taxon>Dictyostelium</taxon>
    </lineage>
</organism>
<dbReference type="AlphaFoldDB" id="Q55CI0"/>
<protein>
    <recommendedName>
        <fullName evidence="4">FNIP repeat-containing protein</fullName>
    </recommendedName>
</protein>
<sequence length="521" mass="59466">MDSNSNNNNNINNDIKPNEKLFFSVWRNIFLKNNIFVQLNLLKSYKKVSIQTLENLKNQKYKKYIEKIVYYSDDNILDENILLEFDILKTIKFMHQGFELISPSVLPIGLKKLIFPIKSNSLIHNFKDNETCSFSLFPSSVTDVRNVYAKDPIISIPSNIKRIHFRSISQNALNKSDFNSGGFGGVGGNSITELGFYIDESTIKLNFGMIPFGLIKRLHMETMSLDFNKLPISLTHLKLDIRMEIVINNVLYFSFGKLKKLELISKNKIEIHNNMFPESLTHLKMGSPSIRLGQKSLPSGLLFLMVTDTIQGMNNNNWLPLSLKTLIVKGHPKSGWYGYQFSSLIIQHVNLPPKLVHLQFDDKGFGYGDNQILTPGCIPRSLTYLNFGSNFNQEIYKDALPNLVEINFGSRFNRYLDPGVLPINSLKKLTLSTDFNKKLEIGSLPDSITHLTFGYNYNQPIISLPSSLTCLELNCPNYSHKIDTSNLFPPCLSKLVLSKNFKQNDLISRDCFYSIDKVLIE</sequence>
<comment type="caution">
    <text evidence="2">The sequence shown here is derived from an EMBL/GenBank/DDBJ whole genome shotgun (WGS) entry which is preliminary data.</text>
</comment>
<dbReference type="KEGG" id="ddi:DDB_G0270048"/>
<keyword evidence="1" id="KW-0677">Repeat</keyword>
<evidence type="ECO:0008006" key="4">
    <source>
        <dbReference type="Google" id="ProtNLM"/>
    </source>
</evidence>
<dbReference type="Proteomes" id="UP000002195">
    <property type="component" value="Unassembled WGS sequence"/>
</dbReference>
<dbReference type="PaxDb" id="44689-DDB0190766"/>
<dbReference type="SMR" id="Q55CI0"/>
<proteinExistence type="predicted"/>
<accession>Q55CI0</accession>
<keyword evidence="3" id="KW-1185">Reference proteome</keyword>
<evidence type="ECO:0000313" key="2">
    <source>
        <dbReference type="EMBL" id="EAL72374.1"/>
    </source>
</evidence>
<dbReference type="PANTHER" id="PTHR32134">
    <property type="entry name" value="FNIP REPEAT-CONTAINING PROTEIN"/>
    <property type="match status" value="1"/>
</dbReference>
<evidence type="ECO:0000313" key="3">
    <source>
        <dbReference type="Proteomes" id="UP000002195"/>
    </source>
</evidence>
<dbReference type="EMBL" id="AAFI02000005">
    <property type="protein sequence ID" value="EAL72374.1"/>
    <property type="molecule type" value="Genomic_DNA"/>
</dbReference>
<dbReference type="PhylomeDB" id="Q55CI0"/>
<evidence type="ECO:0000256" key="1">
    <source>
        <dbReference type="ARBA" id="ARBA00022737"/>
    </source>
</evidence>
<dbReference type="Pfam" id="PF05725">
    <property type="entry name" value="FNIP"/>
    <property type="match status" value="2"/>
</dbReference>
<dbReference type="HOGENOM" id="CLU_029080_1_0_1"/>
<dbReference type="InParanoid" id="Q55CI0"/>
<dbReference type="GeneID" id="8617461"/>
<dbReference type="PANTHER" id="PTHR32134:SF183">
    <property type="entry name" value="FNIP REPEAT-CONTAINING PROTEIN-RELATED"/>
    <property type="match status" value="1"/>
</dbReference>
<gene>
    <name evidence="2" type="ORF">DDB_G0270048</name>
</gene>
<dbReference type="eggNOG" id="ENOG502SFQ3">
    <property type="taxonomic scope" value="Eukaryota"/>
</dbReference>
<name>Q55CI0_DICDI</name>